<organism evidence="2 3">
    <name type="scientific">Trichuris muris</name>
    <name type="common">Mouse whipworm</name>
    <dbReference type="NCBI Taxonomy" id="70415"/>
    <lineage>
        <taxon>Eukaryota</taxon>
        <taxon>Metazoa</taxon>
        <taxon>Ecdysozoa</taxon>
        <taxon>Nematoda</taxon>
        <taxon>Enoplea</taxon>
        <taxon>Dorylaimia</taxon>
        <taxon>Trichinellida</taxon>
        <taxon>Trichuridae</taxon>
        <taxon>Trichuris</taxon>
    </lineage>
</organism>
<keyword evidence="1" id="KW-0472">Membrane</keyword>
<feature type="transmembrane region" description="Helical" evidence="1">
    <location>
        <begin position="53"/>
        <end position="70"/>
    </location>
</feature>
<keyword evidence="2" id="KW-1185">Reference proteome</keyword>
<reference evidence="3" key="1">
    <citation type="submission" date="2019-12" db="UniProtKB">
        <authorList>
            <consortium name="WormBaseParasite"/>
        </authorList>
    </citation>
    <scope>IDENTIFICATION</scope>
</reference>
<evidence type="ECO:0000313" key="3">
    <source>
        <dbReference type="WBParaSite" id="TMUE_1000003848.1"/>
    </source>
</evidence>
<name>A0A5S6Q9H9_TRIMR</name>
<evidence type="ECO:0000256" key="1">
    <source>
        <dbReference type="SAM" id="Phobius"/>
    </source>
</evidence>
<keyword evidence="1" id="KW-1133">Transmembrane helix</keyword>
<dbReference type="Proteomes" id="UP000046395">
    <property type="component" value="Unassembled WGS sequence"/>
</dbReference>
<proteinExistence type="predicted"/>
<accession>A0A5S6Q9H9</accession>
<dbReference type="AlphaFoldDB" id="A0A5S6Q9H9"/>
<keyword evidence="1" id="KW-0812">Transmembrane</keyword>
<protein>
    <submittedName>
        <fullName evidence="3">Uncharacterized protein</fullName>
    </submittedName>
</protein>
<sequence length="278" mass="30698">MPQTRLVRYHSGVCYGIDSNAYGSPTATADLVRNPCRRAAANNLATANAHHDFISSLMYVVLMIGAYLFLEGFSPSVSTVLPFDEVEPSRLTIIIALDDQFLQDSLSSAMGSAEDLSERNQLALDSEAYLVKDDICQEFLEWNPLKKKVFAGVLSDTKNKEDLLSGFPCLVTNLTPAFEEQPMAHAFEDLHGHHFLYGTLLDPKSGKRVEEYLIAEVPPAKAEANAKKQHVAIPYQVSDDGFNKKKCAPPCSLVTSEESDDSIVGLFFSELVFEQHMS</sequence>
<dbReference type="WBParaSite" id="TMUE_1000003848.1">
    <property type="protein sequence ID" value="TMUE_1000003848.1"/>
    <property type="gene ID" value="WBGene00291068"/>
</dbReference>
<evidence type="ECO:0000313" key="2">
    <source>
        <dbReference type="Proteomes" id="UP000046395"/>
    </source>
</evidence>